<dbReference type="EMBL" id="PPTA01000006">
    <property type="protein sequence ID" value="TFB02602.1"/>
    <property type="molecule type" value="Genomic_DNA"/>
</dbReference>
<dbReference type="PANTHER" id="PTHR10039">
    <property type="entry name" value="AMELOGENIN"/>
    <property type="match status" value="1"/>
</dbReference>
<dbReference type="Pfam" id="PF24883">
    <property type="entry name" value="NPHP3_N"/>
    <property type="match status" value="1"/>
</dbReference>
<evidence type="ECO:0008006" key="6">
    <source>
        <dbReference type="Google" id="ProtNLM"/>
    </source>
</evidence>
<dbReference type="InterPro" id="IPR056884">
    <property type="entry name" value="NPHP3-like_N"/>
</dbReference>
<dbReference type="Gene3D" id="3.40.50.300">
    <property type="entry name" value="P-loop containing nucleotide triphosphate hydrolases"/>
    <property type="match status" value="1"/>
</dbReference>
<evidence type="ECO:0000259" key="3">
    <source>
        <dbReference type="Pfam" id="PF24883"/>
    </source>
</evidence>
<protein>
    <recommendedName>
        <fullName evidence="6">Fungal STAND N-terminal Goodbye domain-containing protein</fullName>
    </recommendedName>
</protein>
<dbReference type="Gene3D" id="1.25.40.10">
    <property type="entry name" value="Tetratricopeptide repeat domain"/>
    <property type="match status" value="1"/>
</dbReference>
<gene>
    <name evidence="4" type="ORF">CCMA1212_005402</name>
</gene>
<accession>A0ABY2H2X8</accession>
<sequence>MRGPQLVDDAWLKKPPEGVLSMQQIWDMAAKEFESICGESLQRGEVKSFDDVQSKIRNASQGSKEADEEQNAKWEKAKSVGLESLKYLKMLVGAASQASSFIPIPDAAANITGSALCFVFDIPEKIKGYNDAIDQVFGEVSSALSQFHIYKTIGNPDPLLIQQIHLVLVNFVKVCAHVVKYRQGRRRDRFLKQIKSVFDDDSGLADQMAEFRRALQQQRDVEGTVTLAAVVETRQDISLLLEQSIVFGKTAQETHHAVQETQKGMQTLKDDLDRMKALIKIRDTLGVPSTVRLDTNTTQTCNDLIAKCRSKTGLWIWTHEAYTAWTSSKDKHKDRDRDGPLLVTGPPSSGKTFATALITRSLEEQKGRTYVAHYFFPTSTKKADDDKNSVQSALKYMAFQIARVDVAVQKALNKACDEEPAAFRRSASVDSLDSLWDSLRIGTSGSNATYYLIFDGLENLPEQQVKMLLEFVFSPRMAREAGERVRFLLSGTDDQFAGWQGARSALRIQMEKHNKPDMCIIIKEALNQRGMLQNPRPNSDQERARDKILDKLPQNVEGSYSRLQFGLEDVIRLLSTRTAIRELDRMLDQSMGSHEAAIKSLQRSLTADEISELNELLKWVLFSNEPMTLEKLEAAMYLCSETESLASMEYIIKNKYSAVLKLDEGYVFGQDGVKEYLRKDVNVSGRSAQSKDRATISMTITINNVDQELCGHFLWDLAHKAIRDKFNFNLDDEAANAFHGGNRATIAVDEFEAHHTIVTRAFEYLSKPHREQTEKIGAYLVGWLPYHLSRLRQLEDDDQGALMPSEQFEIGQNLYKLFKGGEVFRRHKQSFQRVLWTVDEMADMQKWLMDSAVMRRLDKRWRDEVQLAVSPPRGYLKELVRIVVGGLLRERSWEVEPAYDWLEQFMKADERRVESHTEPSDASSTDSSEVDWSRVSTWCRDILGLLDSDIDSLWYERLAEASSSQNSQPEVTISLYQRAIKEKDPSWLCYQGLAMAYHDQGEAEEAVAQMELALEAAKREDAAPKPEPADIVRLHLLLGQYAGEAGDVHKADQHYSIACESDDVFQARDAELGRLTVRLCFSSAEARQWLKSALASEKGKDNMVATLEMFARDLSHNLLVPVLFTVAKEDPDLLRDIVAAMKEATDNLTPGKSSTARATQGDERFADDEARGVLLCHRGFAAYTYRVSPGGAEPSNEALRLWREARDLLAHVGGINALFTRQQATTELAKHYFQIVLDGLQPDHGDALAKLTELADSDSDRDRNFYQSDAIGFLGVVSVLRGNREAARSRLRPRMKQGLQVLFDDIPGNDAFGLSLLQKTLEHYQDFKNAAVALSLLGQPDAVTDALRFEAGDITEVEGEGKQRVLDLVSALAGQIIHHVKSQAPDSSQQEQRIVTATEYVKTLVAAAEAETKKTELEADAIGEGEKPTIHDIEVAYAYRLVRSRIASLEASLRTGLETRAWSCDGRAPDGSNCGKWGADVRESFYHCIYCSYQDFCGDCLAQLRNPGSGVVITGCSAKHKWMQIPRHWDDVFVGSKAKSVRLPIDVRPLEDDDRILKVVYAEDGGGEKITVEAWKEGLAAEWGISLKELLNESSSEASEDGRGQVS</sequence>
<dbReference type="PANTHER" id="PTHR10039:SF17">
    <property type="entry name" value="FUNGAL STAND N-TERMINAL GOODBYE DOMAIN-CONTAINING PROTEIN-RELATED"/>
    <property type="match status" value="1"/>
</dbReference>
<evidence type="ECO:0000313" key="5">
    <source>
        <dbReference type="Proteomes" id="UP001642720"/>
    </source>
</evidence>
<dbReference type="Proteomes" id="UP001642720">
    <property type="component" value="Unassembled WGS sequence"/>
</dbReference>
<organism evidence="4 5">
    <name type="scientific">Trichoderma ghanense</name>
    <dbReference type="NCBI Taxonomy" id="65468"/>
    <lineage>
        <taxon>Eukaryota</taxon>
        <taxon>Fungi</taxon>
        <taxon>Dikarya</taxon>
        <taxon>Ascomycota</taxon>
        <taxon>Pezizomycotina</taxon>
        <taxon>Sordariomycetes</taxon>
        <taxon>Hypocreomycetidae</taxon>
        <taxon>Hypocreales</taxon>
        <taxon>Hypocreaceae</taxon>
        <taxon>Trichoderma</taxon>
    </lineage>
</organism>
<name>A0ABY2H2X8_9HYPO</name>
<reference evidence="4 5" key="1">
    <citation type="submission" date="2018-01" db="EMBL/GenBank/DDBJ databases">
        <title>Genome characterization of the sugarcane-associated fungus Trichoderma ghanense CCMA-1212 and their application in lignocelulose bioconversion.</title>
        <authorList>
            <person name="Steindorff A.S."/>
            <person name="Mendes T.D."/>
            <person name="Vilela E.S.D."/>
            <person name="Rodrigues D.S."/>
            <person name="Formighieri E.F."/>
            <person name="Melo I.S."/>
            <person name="Favaro L.C.L."/>
        </authorList>
    </citation>
    <scope>NUCLEOTIDE SEQUENCE [LARGE SCALE GENOMIC DNA]</scope>
    <source>
        <strain evidence="4 5">CCMA-1212</strain>
    </source>
</reference>
<dbReference type="InterPro" id="IPR027417">
    <property type="entry name" value="P-loop_NTPase"/>
</dbReference>
<feature type="domain" description="Nephrocystin 3-like N-terminal" evidence="3">
    <location>
        <begin position="312"/>
        <end position="490"/>
    </location>
</feature>
<dbReference type="GeneID" id="300577113"/>
<dbReference type="Pfam" id="PF17109">
    <property type="entry name" value="Goodbye"/>
    <property type="match status" value="1"/>
</dbReference>
<feature type="domain" description="Fungal STAND N-terminal Goodbye" evidence="2">
    <location>
        <begin position="26"/>
        <end position="150"/>
    </location>
</feature>
<evidence type="ECO:0000259" key="2">
    <source>
        <dbReference type="Pfam" id="PF17109"/>
    </source>
</evidence>
<keyword evidence="1" id="KW-0677">Repeat</keyword>
<dbReference type="InterPro" id="IPR011990">
    <property type="entry name" value="TPR-like_helical_dom_sf"/>
</dbReference>
<dbReference type="RefSeq" id="XP_073558803.1">
    <property type="nucleotide sequence ID" value="XM_073702663.1"/>
</dbReference>
<dbReference type="SUPFAM" id="SSF48452">
    <property type="entry name" value="TPR-like"/>
    <property type="match status" value="1"/>
</dbReference>
<comment type="caution">
    <text evidence="4">The sequence shown here is derived from an EMBL/GenBank/DDBJ whole genome shotgun (WGS) entry which is preliminary data.</text>
</comment>
<evidence type="ECO:0000256" key="1">
    <source>
        <dbReference type="ARBA" id="ARBA00022737"/>
    </source>
</evidence>
<keyword evidence="5" id="KW-1185">Reference proteome</keyword>
<proteinExistence type="predicted"/>
<evidence type="ECO:0000313" key="4">
    <source>
        <dbReference type="EMBL" id="TFB02602.1"/>
    </source>
</evidence>
<dbReference type="InterPro" id="IPR031350">
    <property type="entry name" value="Goodbye_dom"/>
</dbReference>